<dbReference type="PROSITE" id="PS51257">
    <property type="entry name" value="PROKAR_LIPOPROTEIN"/>
    <property type="match status" value="1"/>
</dbReference>
<reference evidence="7" key="1">
    <citation type="submission" date="2020-08" db="EMBL/GenBank/DDBJ databases">
        <title>Novel species isolated from subtropical streams in China.</title>
        <authorList>
            <person name="Lu H."/>
        </authorList>
    </citation>
    <scope>NUCLEOTIDE SEQUENCE</scope>
    <source>
        <strain evidence="7">CY7W</strain>
    </source>
</reference>
<sequence>MKFKLYVLLFILFLSGCSVQESKEAKDFLISNLKDPESVQFRNEVFNEYGVCGEVNAKNSFGGYVGFKRFYSIKDPKTGSRTALIENDNLLVSPNLDAKVNGVSFESSWTLYCQKQSRFSFLGWGKGDVDKKFVNTDLTGLDYAKDFKLTDHNGKPRTLADFKGKLVLIFFGYTQCPDVCPTTMVEMANVMQKLGPDAEKTQVLFATIDPERDTQALLAAYVPNFDARFLGLYGDAAATAQVAKDFKVYYQKVPGKTPDSYTMDHTAGTYVFDQQGRIRLFLRHGQGPDPIVHDLKLLLAKAS</sequence>
<feature type="domain" description="Thioredoxin" evidence="6">
    <location>
        <begin position="138"/>
        <end position="300"/>
    </location>
</feature>
<dbReference type="Proteomes" id="UP000612361">
    <property type="component" value="Unassembled WGS sequence"/>
</dbReference>
<feature type="signal peptide" evidence="5">
    <location>
        <begin position="1"/>
        <end position="20"/>
    </location>
</feature>
<dbReference type="PANTHER" id="PTHR12151:SF25">
    <property type="entry name" value="LINALOOL DEHYDRATASE_ISOMERASE DOMAIN-CONTAINING PROTEIN"/>
    <property type="match status" value="1"/>
</dbReference>
<evidence type="ECO:0000256" key="5">
    <source>
        <dbReference type="SAM" id="SignalP"/>
    </source>
</evidence>
<dbReference type="AlphaFoldDB" id="A0A923I5S5"/>
<organism evidence="7 8">
    <name type="scientific">Undibacterium rugosum</name>
    <dbReference type="NCBI Taxonomy" id="2762291"/>
    <lineage>
        <taxon>Bacteria</taxon>
        <taxon>Pseudomonadati</taxon>
        <taxon>Pseudomonadota</taxon>
        <taxon>Betaproteobacteria</taxon>
        <taxon>Burkholderiales</taxon>
        <taxon>Oxalobacteraceae</taxon>
        <taxon>Undibacterium</taxon>
    </lineage>
</organism>
<keyword evidence="8" id="KW-1185">Reference proteome</keyword>
<evidence type="ECO:0000256" key="1">
    <source>
        <dbReference type="ARBA" id="ARBA00010996"/>
    </source>
</evidence>
<keyword evidence="3" id="KW-0479">Metal-binding</keyword>
<evidence type="ECO:0000313" key="8">
    <source>
        <dbReference type="Proteomes" id="UP000612361"/>
    </source>
</evidence>
<dbReference type="SUPFAM" id="SSF52833">
    <property type="entry name" value="Thioredoxin-like"/>
    <property type="match status" value="1"/>
</dbReference>
<dbReference type="InterPro" id="IPR036249">
    <property type="entry name" value="Thioredoxin-like_sf"/>
</dbReference>
<comment type="caution">
    <text evidence="7">The sequence shown here is derived from an EMBL/GenBank/DDBJ whole genome shotgun (WGS) entry which is preliminary data.</text>
</comment>
<feature type="binding site" evidence="3">
    <location>
        <position position="180"/>
    </location>
    <ligand>
        <name>Cu cation</name>
        <dbReference type="ChEBI" id="CHEBI:23378"/>
    </ligand>
</feature>
<feature type="disulfide bond" description="Redox-active" evidence="4">
    <location>
        <begin position="176"/>
        <end position="180"/>
    </location>
</feature>
<dbReference type="Gene3D" id="3.40.30.10">
    <property type="entry name" value="Glutaredoxin"/>
    <property type="match status" value="1"/>
</dbReference>
<evidence type="ECO:0000256" key="2">
    <source>
        <dbReference type="ARBA" id="ARBA00023008"/>
    </source>
</evidence>
<dbReference type="EMBL" id="JACOGG010000002">
    <property type="protein sequence ID" value="MBC3934078.1"/>
    <property type="molecule type" value="Genomic_DNA"/>
</dbReference>
<feature type="binding site" evidence="3">
    <location>
        <position position="265"/>
    </location>
    <ligand>
        <name>Cu cation</name>
        <dbReference type="ChEBI" id="CHEBI:23378"/>
    </ligand>
</feature>
<dbReference type="InterPro" id="IPR003782">
    <property type="entry name" value="SCO1/SenC"/>
</dbReference>
<evidence type="ECO:0000313" key="7">
    <source>
        <dbReference type="EMBL" id="MBC3934078.1"/>
    </source>
</evidence>
<comment type="similarity">
    <text evidence="1">Belongs to the SCO1/2 family.</text>
</comment>
<feature type="binding site" evidence="3">
    <location>
        <position position="176"/>
    </location>
    <ligand>
        <name>Cu cation</name>
        <dbReference type="ChEBI" id="CHEBI:23378"/>
    </ligand>
</feature>
<dbReference type="Pfam" id="PF02630">
    <property type="entry name" value="SCO1-SenC"/>
    <property type="match status" value="1"/>
</dbReference>
<dbReference type="CDD" id="cd02968">
    <property type="entry name" value="SCO"/>
    <property type="match status" value="1"/>
</dbReference>
<dbReference type="FunFam" id="3.40.30.10:FF:000013">
    <property type="entry name" value="Blast:Protein SCO1 homolog, mitochondrial"/>
    <property type="match status" value="1"/>
</dbReference>
<protein>
    <submittedName>
        <fullName evidence="7">SCO family protein</fullName>
    </submittedName>
</protein>
<name>A0A923I5S5_9BURK</name>
<feature type="chain" id="PRO_5036701060" evidence="5">
    <location>
        <begin position="21"/>
        <end position="303"/>
    </location>
</feature>
<keyword evidence="5" id="KW-0732">Signal</keyword>
<accession>A0A923I5S5</accession>
<dbReference type="InterPro" id="IPR013766">
    <property type="entry name" value="Thioredoxin_domain"/>
</dbReference>
<dbReference type="GO" id="GO:0046872">
    <property type="term" value="F:metal ion binding"/>
    <property type="evidence" value="ECO:0007669"/>
    <property type="project" value="UniProtKB-KW"/>
</dbReference>
<dbReference type="PANTHER" id="PTHR12151">
    <property type="entry name" value="ELECTRON TRANSPORT PROTIN SCO1/SENC FAMILY MEMBER"/>
    <property type="match status" value="1"/>
</dbReference>
<dbReference type="PROSITE" id="PS51352">
    <property type="entry name" value="THIOREDOXIN_2"/>
    <property type="match status" value="1"/>
</dbReference>
<keyword evidence="2 3" id="KW-0186">Copper</keyword>
<evidence type="ECO:0000259" key="6">
    <source>
        <dbReference type="PROSITE" id="PS51352"/>
    </source>
</evidence>
<keyword evidence="4" id="KW-1015">Disulfide bond</keyword>
<gene>
    <name evidence="7" type="ORF">H8K47_01775</name>
</gene>
<proteinExistence type="inferred from homology"/>
<evidence type="ECO:0000256" key="4">
    <source>
        <dbReference type="PIRSR" id="PIRSR603782-2"/>
    </source>
</evidence>
<evidence type="ECO:0000256" key="3">
    <source>
        <dbReference type="PIRSR" id="PIRSR603782-1"/>
    </source>
</evidence>